<evidence type="ECO:0000313" key="3">
    <source>
        <dbReference type="Proteomes" id="UP000277582"/>
    </source>
</evidence>
<protein>
    <recommendedName>
        <fullName evidence="5">ArnR1-like winged helix-turn-helix domain-containing protein</fullName>
    </recommendedName>
</protein>
<reference evidence="2 4" key="2">
    <citation type="journal article" date="2019" name="Nat. Microbiol.">
        <title>Wide diversity of methane and short-chain alkane metabolisms in uncultured archaea.</title>
        <authorList>
            <person name="Borrel G."/>
            <person name="Adam P.S."/>
            <person name="McKay L.J."/>
            <person name="Chen L.X."/>
            <person name="Sierra-Garcia I.N."/>
            <person name="Sieber C.M."/>
            <person name="Letourneur Q."/>
            <person name="Ghozlane A."/>
            <person name="Andersen G.L."/>
            <person name="Li W.J."/>
            <person name="Hallam S.J."/>
            <person name="Muyzer G."/>
            <person name="de Oliveira V.M."/>
            <person name="Inskeep W.P."/>
            <person name="Banfield J.F."/>
            <person name="Gribaldo S."/>
        </authorList>
    </citation>
    <scope>NUCLEOTIDE SEQUENCE [LARGE SCALE GENOMIC DNA]</scope>
    <source>
        <strain evidence="2">NM4</strain>
    </source>
</reference>
<dbReference type="EMBL" id="RCOS01000110">
    <property type="protein sequence ID" value="RSN73744.1"/>
    <property type="molecule type" value="Genomic_DNA"/>
</dbReference>
<gene>
    <name evidence="1" type="ORF">D6D85_09460</name>
    <name evidence="2" type="ORF">EF810_05475</name>
</gene>
<dbReference type="Proteomes" id="UP000316217">
    <property type="component" value="Unassembled WGS sequence"/>
</dbReference>
<comment type="caution">
    <text evidence="1">The sequence shown here is derived from an EMBL/GenBank/DDBJ whole genome shotgun (WGS) entry which is preliminary data.</text>
</comment>
<dbReference type="SUPFAM" id="SSF46785">
    <property type="entry name" value="Winged helix' DNA-binding domain"/>
    <property type="match status" value="1"/>
</dbReference>
<keyword evidence="3" id="KW-1185">Reference proteome</keyword>
<dbReference type="RefSeq" id="WP_125671743.1">
    <property type="nucleotide sequence ID" value="NZ_RCOS01000110.1"/>
</dbReference>
<organism evidence="1 3">
    <name type="scientific">Candidatus Methanodesulfokora washburnensis</name>
    <dbReference type="NCBI Taxonomy" id="2478471"/>
    <lineage>
        <taxon>Archaea</taxon>
        <taxon>Thermoproteota</taxon>
        <taxon>Candidatus Korarchaeia</taxon>
        <taxon>Candidatus Korarchaeia incertae sedis</taxon>
        <taxon>Candidatus Methanodesulfokora</taxon>
    </lineage>
</organism>
<dbReference type="EMBL" id="RXII01000084">
    <property type="protein sequence ID" value="RZN60744.1"/>
    <property type="molecule type" value="Genomic_DNA"/>
</dbReference>
<dbReference type="InterPro" id="IPR036390">
    <property type="entry name" value="WH_DNA-bd_sf"/>
</dbReference>
<reference evidence="1 3" key="1">
    <citation type="submission" date="2018-10" db="EMBL/GenBank/DDBJ databases">
        <title>Co-occurring genomic capacity for anaerobic methane metabolism and dissimilatory sulfite reduction discovered in the Korarchaeota.</title>
        <authorList>
            <person name="Mckay L.J."/>
            <person name="Dlakic M."/>
            <person name="Fields M.W."/>
            <person name="Delmont T.O."/>
            <person name="Eren A.M."/>
            <person name="Jay Z.J."/>
            <person name="Klingelsmith K.B."/>
            <person name="Rusch D.B."/>
            <person name="Inskeep W.P."/>
        </authorList>
    </citation>
    <scope>NUCLEOTIDE SEQUENCE [LARGE SCALE GENOMIC DNA]</scope>
    <source>
        <strain evidence="1 3">MDKW</strain>
    </source>
</reference>
<evidence type="ECO:0000313" key="2">
    <source>
        <dbReference type="EMBL" id="RZN60744.1"/>
    </source>
</evidence>
<name>A0A429GIR9_9CREN</name>
<evidence type="ECO:0008006" key="5">
    <source>
        <dbReference type="Google" id="ProtNLM"/>
    </source>
</evidence>
<dbReference type="AlphaFoldDB" id="A0A429GIR9"/>
<evidence type="ECO:0000313" key="1">
    <source>
        <dbReference type="EMBL" id="RSN73744.1"/>
    </source>
</evidence>
<dbReference type="Proteomes" id="UP000277582">
    <property type="component" value="Unassembled WGS sequence"/>
</dbReference>
<accession>A0A429GIR9</accession>
<proteinExistence type="predicted"/>
<sequence>MDVKAMVLDLIQKEPFKGKMHYIMKLSRNQRLDDMIREALKEAEQEGLIIVVKDGQRRRYRLSERGLKYLASIRG</sequence>
<evidence type="ECO:0000313" key="4">
    <source>
        <dbReference type="Proteomes" id="UP000316217"/>
    </source>
</evidence>